<feature type="non-terminal residue" evidence="5">
    <location>
        <position position="1"/>
    </location>
</feature>
<evidence type="ECO:0000313" key="5">
    <source>
        <dbReference type="EMBL" id="NXY44748.1"/>
    </source>
</evidence>
<sequence length="183" mass="20901">IAHIQCDEVFGIVGENFTFPVKSGRNITEIIWTKNKHKVAEWEGENEPTYYTSLRDRGLLNKKNGYLTIYNLVNSDAGTYKLIYLDFEKENYAFTFVLSVLPPPSEPEIRCNISDDGLVLICIADFLKPLDYFWKLDSTSFSNHTPETVIPKKNLDASKKAVCLIKFSQTERSSEISLSKCFP</sequence>
<organism evidence="5 6">
    <name type="scientific">Ceuthmochares aereus</name>
    <dbReference type="NCBI Taxonomy" id="1961834"/>
    <lineage>
        <taxon>Eukaryota</taxon>
        <taxon>Metazoa</taxon>
        <taxon>Chordata</taxon>
        <taxon>Craniata</taxon>
        <taxon>Vertebrata</taxon>
        <taxon>Euteleostomi</taxon>
        <taxon>Archelosauria</taxon>
        <taxon>Archosauria</taxon>
        <taxon>Dinosauria</taxon>
        <taxon>Saurischia</taxon>
        <taxon>Theropoda</taxon>
        <taxon>Coelurosauria</taxon>
        <taxon>Aves</taxon>
        <taxon>Neognathae</taxon>
        <taxon>Neoaves</taxon>
        <taxon>Otidimorphae</taxon>
        <taxon>Cuculiformes</taxon>
        <taxon>Cuculidae</taxon>
        <taxon>Ceuthmochares</taxon>
    </lineage>
</organism>
<keyword evidence="6" id="KW-1185">Reference proteome</keyword>
<dbReference type="GO" id="GO:0016020">
    <property type="term" value="C:membrane"/>
    <property type="evidence" value="ECO:0007669"/>
    <property type="project" value="UniProtKB-SubCell"/>
</dbReference>
<dbReference type="PANTHER" id="PTHR12080:SF55">
    <property type="entry name" value="LYMPHOCYTE FUNCTION-ASSOCIATED ANTIGEN 3"/>
    <property type="match status" value="1"/>
</dbReference>
<dbReference type="OrthoDB" id="9427418at2759"/>
<keyword evidence="2" id="KW-0732">Signal</keyword>
<reference evidence="5 6" key="1">
    <citation type="submission" date="2019-09" db="EMBL/GenBank/DDBJ databases">
        <title>Bird 10,000 Genomes (B10K) Project - Family phase.</title>
        <authorList>
            <person name="Zhang G."/>
        </authorList>
    </citation>
    <scope>NUCLEOTIDE SEQUENCE [LARGE SCALE GENOMIC DNA]</scope>
    <source>
        <strain evidence="5">B10K-CU-031-02</strain>
        <tissue evidence="5">Muscle</tissue>
    </source>
</reference>
<dbReference type="InterPro" id="IPR013783">
    <property type="entry name" value="Ig-like_fold"/>
</dbReference>
<dbReference type="InterPro" id="IPR015631">
    <property type="entry name" value="CD2/SLAM_rcpt"/>
</dbReference>
<dbReference type="AlphaFoldDB" id="A0A7L4JW45"/>
<keyword evidence="3" id="KW-0472">Membrane</keyword>
<evidence type="ECO:0000256" key="3">
    <source>
        <dbReference type="ARBA" id="ARBA00023136"/>
    </source>
</evidence>
<comment type="subcellular location">
    <subcellularLocation>
        <location evidence="1">Membrane</location>
    </subcellularLocation>
</comment>
<evidence type="ECO:0000256" key="2">
    <source>
        <dbReference type="ARBA" id="ARBA00022729"/>
    </source>
</evidence>
<dbReference type="GO" id="GO:0009986">
    <property type="term" value="C:cell surface"/>
    <property type="evidence" value="ECO:0007669"/>
    <property type="project" value="TreeGrafter"/>
</dbReference>
<evidence type="ECO:0000256" key="1">
    <source>
        <dbReference type="ARBA" id="ARBA00004370"/>
    </source>
</evidence>
<dbReference type="InterPro" id="IPR036179">
    <property type="entry name" value="Ig-like_dom_sf"/>
</dbReference>
<protein>
    <submittedName>
        <fullName evidence="5">LFA3 protein</fullName>
    </submittedName>
</protein>
<accession>A0A7L4JW45</accession>
<gene>
    <name evidence="5" type="primary">Cd58</name>
    <name evidence="5" type="ORF">CEUAER_R09819</name>
</gene>
<evidence type="ECO:0000256" key="4">
    <source>
        <dbReference type="ARBA" id="ARBA00023180"/>
    </source>
</evidence>
<dbReference type="GO" id="GO:0005102">
    <property type="term" value="F:signaling receptor binding"/>
    <property type="evidence" value="ECO:0007669"/>
    <property type="project" value="TreeGrafter"/>
</dbReference>
<dbReference type="Proteomes" id="UP000519239">
    <property type="component" value="Unassembled WGS sequence"/>
</dbReference>
<dbReference type="PANTHER" id="PTHR12080">
    <property type="entry name" value="SIGNALING LYMPHOCYTIC ACTIVATION MOLECULE"/>
    <property type="match status" value="1"/>
</dbReference>
<dbReference type="EMBL" id="VWPQ01003102">
    <property type="protein sequence ID" value="NXY44748.1"/>
    <property type="molecule type" value="Genomic_DNA"/>
</dbReference>
<proteinExistence type="predicted"/>
<dbReference type="SUPFAM" id="SSF48726">
    <property type="entry name" value="Immunoglobulin"/>
    <property type="match status" value="1"/>
</dbReference>
<name>A0A7L4JW45_9AVES</name>
<dbReference type="Gene3D" id="2.60.40.10">
    <property type="entry name" value="Immunoglobulins"/>
    <property type="match status" value="1"/>
</dbReference>
<comment type="caution">
    <text evidence="5">The sequence shown here is derived from an EMBL/GenBank/DDBJ whole genome shotgun (WGS) entry which is preliminary data.</text>
</comment>
<feature type="non-terminal residue" evidence="5">
    <location>
        <position position="183"/>
    </location>
</feature>
<keyword evidence="4" id="KW-0325">Glycoprotein</keyword>
<evidence type="ECO:0000313" key="6">
    <source>
        <dbReference type="Proteomes" id="UP000519239"/>
    </source>
</evidence>